<proteinExistence type="predicted"/>
<dbReference type="EMBL" id="VSRR010021188">
    <property type="protein sequence ID" value="MPC63722.1"/>
    <property type="molecule type" value="Genomic_DNA"/>
</dbReference>
<gene>
    <name evidence="1" type="ORF">E2C01_057824</name>
</gene>
<organism evidence="1 2">
    <name type="scientific">Portunus trituberculatus</name>
    <name type="common">Swimming crab</name>
    <name type="synonym">Neptunus trituberculatus</name>
    <dbReference type="NCBI Taxonomy" id="210409"/>
    <lineage>
        <taxon>Eukaryota</taxon>
        <taxon>Metazoa</taxon>
        <taxon>Ecdysozoa</taxon>
        <taxon>Arthropoda</taxon>
        <taxon>Crustacea</taxon>
        <taxon>Multicrustacea</taxon>
        <taxon>Malacostraca</taxon>
        <taxon>Eumalacostraca</taxon>
        <taxon>Eucarida</taxon>
        <taxon>Decapoda</taxon>
        <taxon>Pleocyemata</taxon>
        <taxon>Brachyura</taxon>
        <taxon>Eubrachyura</taxon>
        <taxon>Portunoidea</taxon>
        <taxon>Portunidae</taxon>
        <taxon>Portuninae</taxon>
        <taxon>Portunus</taxon>
    </lineage>
</organism>
<dbReference type="AlphaFoldDB" id="A0A5B7GY14"/>
<sequence length="126" mass="13348">MARLEVQAIPQRDFPGPFLSVPANQVSDAVDGCPCLLVVDTGVAKTFVREEVVAAQHLPVLETQLCGVTGHCMMLCLPMMSKIASVACVDLGRMDMKLCGETIPLILEDAAGQMESAVAGSDVEDE</sequence>
<evidence type="ECO:0000313" key="2">
    <source>
        <dbReference type="Proteomes" id="UP000324222"/>
    </source>
</evidence>
<keyword evidence="2" id="KW-1185">Reference proteome</keyword>
<accession>A0A5B7GY14</accession>
<comment type="caution">
    <text evidence="1">The sequence shown here is derived from an EMBL/GenBank/DDBJ whole genome shotgun (WGS) entry which is preliminary data.</text>
</comment>
<name>A0A5B7GY14_PORTR</name>
<dbReference type="Proteomes" id="UP000324222">
    <property type="component" value="Unassembled WGS sequence"/>
</dbReference>
<evidence type="ECO:0000313" key="1">
    <source>
        <dbReference type="EMBL" id="MPC63722.1"/>
    </source>
</evidence>
<protein>
    <submittedName>
        <fullName evidence="1">Uncharacterized protein</fullName>
    </submittedName>
</protein>
<reference evidence="1 2" key="1">
    <citation type="submission" date="2019-05" db="EMBL/GenBank/DDBJ databases">
        <title>Another draft genome of Portunus trituberculatus and its Hox gene families provides insights of decapod evolution.</title>
        <authorList>
            <person name="Jeong J.-H."/>
            <person name="Song I."/>
            <person name="Kim S."/>
            <person name="Choi T."/>
            <person name="Kim D."/>
            <person name="Ryu S."/>
            <person name="Kim W."/>
        </authorList>
    </citation>
    <scope>NUCLEOTIDE SEQUENCE [LARGE SCALE GENOMIC DNA]</scope>
    <source>
        <tissue evidence="1">Muscle</tissue>
    </source>
</reference>